<keyword evidence="1" id="KW-0472">Membrane</keyword>
<accession>A0A9X1W5W7</accession>
<name>A0A9X1W5W7_9GAMM</name>
<evidence type="ECO:0000313" key="3">
    <source>
        <dbReference type="Proteomes" id="UP001139682"/>
    </source>
</evidence>
<comment type="caution">
    <text evidence="2">The sequence shown here is derived from an EMBL/GenBank/DDBJ whole genome shotgun (WGS) entry which is preliminary data.</text>
</comment>
<sequence length="164" mass="18711">MSLVARLDPLIQPAPVSAWPPAPGWWFLAAFSLTILLLVRTRPWQRLARKPQAASEAPLDPQRQIALDELAQLRKPYGGQPANQWLQELNALLKRLCRTRYPDNSPHTLTGRAWLAFLDSRCPSAGLTRWMVLVEGLYRAECRLDDKAIEGLEQSVKIWIRKHV</sequence>
<keyword evidence="1" id="KW-1133">Transmembrane helix</keyword>
<reference evidence="2" key="1">
    <citation type="submission" date="2022-03" db="EMBL/GenBank/DDBJ databases">
        <title>Pseudomonas marianensis sp. nov., a marine bacterium isolated from deep-sea sediments of the Mariana Trench.</title>
        <authorList>
            <person name="Wei Y."/>
        </authorList>
    </citation>
    <scope>NUCLEOTIDE SEQUENCE</scope>
    <source>
        <strain evidence="2">PS1</strain>
    </source>
</reference>
<dbReference type="Proteomes" id="UP001139682">
    <property type="component" value="Unassembled WGS sequence"/>
</dbReference>
<evidence type="ECO:0000256" key="1">
    <source>
        <dbReference type="SAM" id="Phobius"/>
    </source>
</evidence>
<organism evidence="2 3">
    <name type="scientific">Stutzerimonas marianensis</name>
    <dbReference type="NCBI Taxonomy" id="2929513"/>
    <lineage>
        <taxon>Bacteria</taxon>
        <taxon>Pseudomonadati</taxon>
        <taxon>Pseudomonadota</taxon>
        <taxon>Gammaproteobacteria</taxon>
        <taxon>Pseudomonadales</taxon>
        <taxon>Pseudomonadaceae</taxon>
        <taxon>Stutzerimonas</taxon>
    </lineage>
</organism>
<dbReference type="Pfam" id="PF14316">
    <property type="entry name" value="DUF4381"/>
    <property type="match status" value="1"/>
</dbReference>
<dbReference type="AlphaFoldDB" id="A0A9X1W5W7"/>
<dbReference type="EMBL" id="JALGRD010000016">
    <property type="protein sequence ID" value="MCJ0975896.1"/>
    <property type="molecule type" value="Genomic_DNA"/>
</dbReference>
<dbReference type="RefSeq" id="WP_243607884.1">
    <property type="nucleotide sequence ID" value="NZ_JALGRD010000016.1"/>
</dbReference>
<gene>
    <name evidence="2" type="ORF">MST27_21280</name>
</gene>
<keyword evidence="3" id="KW-1185">Reference proteome</keyword>
<dbReference type="InterPro" id="IPR025489">
    <property type="entry name" value="DUF4381"/>
</dbReference>
<proteinExistence type="predicted"/>
<evidence type="ECO:0000313" key="2">
    <source>
        <dbReference type="EMBL" id="MCJ0975896.1"/>
    </source>
</evidence>
<keyword evidence="1" id="KW-0812">Transmembrane</keyword>
<protein>
    <submittedName>
        <fullName evidence="2">DUF4381 domain-containing protein</fullName>
    </submittedName>
</protein>
<feature type="transmembrane region" description="Helical" evidence="1">
    <location>
        <begin position="22"/>
        <end position="39"/>
    </location>
</feature>